<dbReference type="GO" id="GO:0016646">
    <property type="term" value="F:oxidoreductase activity, acting on the CH-NH group of donors, NAD or NADP as acceptor"/>
    <property type="evidence" value="ECO:0007669"/>
    <property type="project" value="TreeGrafter"/>
</dbReference>
<proteinExistence type="predicted"/>
<dbReference type="InterPro" id="IPR036291">
    <property type="entry name" value="NAD(P)-bd_dom_sf"/>
</dbReference>
<dbReference type="InterPro" id="IPR016040">
    <property type="entry name" value="NAD(P)-bd_dom"/>
</dbReference>
<dbReference type="Proteomes" id="UP000004959">
    <property type="component" value="Chromosome"/>
</dbReference>
<dbReference type="HOGENOM" id="CLU_025711_3_1_9"/>
<dbReference type="SUPFAM" id="SSF51735">
    <property type="entry name" value="NAD(P)-binding Rossmann-fold domains"/>
    <property type="match status" value="1"/>
</dbReference>
<dbReference type="PANTHER" id="PTHR43355:SF2">
    <property type="entry name" value="FLAVIN REDUCTASE (NADPH)"/>
    <property type="match status" value="1"/>
</dbReference>
<dbReference type="AlphaFoldDB" id="G9WFD4"/>
<reference evidence="2 3" key="1">
    <citation type="journal article" date="2012" name="PLoS ONE">
        <title>Functional divergence in the genus oenococcus as predicted by genome sequencing of the newly-described species, Oenococcus kitaharae.</title>
        <authorList>
            <person name="Borneman A.R."/>
            <person name="McCarthy J.M."/>
            <person name="Chambers P.J."/>
            <person name="Bartowsky E.J."/>
        </authorList>
    </citation>
    <scope>NUCLEOTIDE SEQUENCE [LARGE SCALE GENOMIC DNA]</scope>
    <source>
        <strain evidence="3">DSM17330</strain>
    </source>
</reference>
<accession>G9WFD4</accession>
<feature type="domain" description="NAD(P)-binding" evidence="1">
    <location>
        <begin position="8"/>
        <end position="149"/>
    </location>
</feature>
<dbReference type="STRING" id="336988.NT96_06445"/>
<gene>
    <name evidence="2" type="ORF">OKIT_0988</name>
</gene>
<evidence type="ECO:0000313" key="3">
    <source>
        <dbReference type="Proteomes" id="UP000004959"/>
    </source>
</evidence>
<protein>
    <submittedName>
        <fullName evidence="2">Rrf2-linked NADH-flavin reductase</fullName>
    </submittedName>
</protein>
<evidence type="ECO:0000313" key="2">
    <source>
        <dbReference type="EMBL" id="EHN59091.1"/>
    </source>
</evidence>
<dbReference type="EMBL" id="AFVZ01000001">
    <property type="protein sequence ID" value="EHN59091.1"/>
    <property type="molecule type" value="Genomic_DNA"/>
</dbReference>
<dbReference type="InterPro" id="IPR051606">
    <property type="entry name" value="Polyketide_Oxido-like"/>
</dbReference>
<dbReference type="Pfam" id="PF13460">
    <property type="entry name" value="NAD_binding_10"/>
    <property type="match status" value="1"/>
</dbReference>
<name>G9WFD4_9LACO</name>
<organism evidence="2 3">
    <name type="scientific">Oenococcus kitaharae DSM 17330</name>
    <dbReference type="NCBI Taxonomy" id="1045004"/>
    <lineage>
        <taxon>Bacteria</taxon>
        <taxon>Bacillati</taxon>
        <taxon>Bacillota</taxon>
        <taxon>Bacilli</taxon>
        <taxon>Lactobacillales</taxon>
        <taxon>Lactobacillaceae</taxon>
        <taxon>Oenococcus</taxon>
    </lineage>
</organism>
<keyword evidence="3" id="KW-1185">Reference proteome</keyword>
<dbReference type="PANTHER" id="PTHR43355">
    <property type="entry name" value="FLAVIN REDUCTASE (NADPH)"/>
    <property type="match status" value="1"/>
</dbReference>
<dbReference type="Gene3D" id="3.40.50.720">
    <property type="entry name" value="NAD(P)-binding Rossmann-like Domain"/>
    <property type="match status" value="1"/>
</dbReference>
<evidence type="ECO:0000259" key="1">
    <source>
        <dbReference type="Pfam" id="PF13460"/>
    </source>
</evidence>
<dbReference type="eggNOG" id="COG2910">
    <property type="taxonomic scope" value="Bacteria"/>
</dbReference>
<dbReference type="RefSeq" id="WP_007745794.1">
    <property type="nucleotide sequence ID" value="NZ_CM001398.1"/>
</dbReference>
<comment type="caution">
    <text evidence="2">The sequence shown here is derived from an EMBL/GenBank/DDBJ whole genome shotgun (WGS) entry which is preliminary data.</text>
</comment>
<dbReference type="PATRIC" id="fig|1045004.4.peg.987"/>
<sequence length="206" mass="23025">MKVGIIAASGKSGSLITDKCLQAGMDVTAFVRHPKKLVKNVPYQKRDIFDISKKDVSDLDILINAIGFPIGDEKKHIDVAQHLVSILNGSQTRLLVVGSAGHLYTDDSRTGKIYDNLGFMRTPSINFEKAYRYLKENAQFPWTFFAPAVNFEYSRPETDDYSLGTDVVLTNQNSESIIGYQDYTTALVNEIKSPKFINSMMTISEN</sequence>
<dbReference type="OrthoDB" id="9785372at2"/>